<dbReference type="Proteomes" id="UP000178892">
    <property type="component" value="Unassembled WGS sequence"/>
</dbReference>
<proteinExistence type="predicted"/>
<evidence type="ECO:0000313" key="1">
    <source>
        <dbReference type="EMBL" id="OGE81856.1"/>
    </source>
</evidence>
<dbReference type="EMBL" id="MFEL01000003">
    <property type="protein sequence ID" value="OGE81856.1"/>
    <property type="molecule type" value="Genomic_DNA"/>
</dbReference>
<name>A0A1F5NW04_9BACT</name>
<sequence length="180" mass="20009">MQVQPTQQGDIASRTTSEAVIPSVRGEFYNYTAVFTPARPLAYLMKCKANKDRPLHFAEDHVDELDLVVVFENSVRLLSPNTPPAIELLGDLVTRENLRNTWIAPVEITPEVFNLIRQQKDRAALKLICRASASISRASYALLQQGVIVAVSTESRKYGLLHVKEVSPASVKIDACHILL</sequence>
<gene>
    <name evidence="1" type="ORF">A2720_03275</name>
</gene>
<organism evidence="1 2">
    <name type="scientific">Candidatus Doudnabacteria bacterium RIFCSPHIGHO2_01_FULL_46_24</name>
    <dbReference type="NCBI Taxonomy" id="1817825"/>
    <lineage>
        <taxon>Bacteria</taxon>
        <taxon>Candidatus Doudnaibacteriota</taxon>
    </lineage>
</organism>
<comment type="caution">
    <text evidence="1">The sequence shown here is derived from an EMBL/GenBank/DDBJ whole genome shotgun (WGS) entry which is preliminary data.</text>
</comment>
<dbReference type="AlphaFoldDB" id="A0A1F5NW04"/>
<evidence type="ECO:0000313" key="2">
    <source>
        <dbReference type="Proteomes" id="UP000178892"/>
    </source>
</evidence>
<reference evidence="1 2" key="1">
    <citation type="journal article" date="2016" name="Nat. Commun.">
        <title>Thousands of microbial genomes shed light on interconnected biogeochemical processes in an aquifer system.</title>
        <authorList>
            <person name="Anantharaman K."/>
            <person name="Brown C.T."/>
            <person name="Hug L.A."/>
            <person name="Sharon I."/>
            <person name="Castelle C.J."/>
            <person name="Probst A.J."/>
            <person name="Thomas B.C."/>
            <person name="Singh A."/>
            <person name="Wilkins M.J."/>
            <person name="Karaoz U."/>
            <person name="Brodie E.L."/>
            <person name="Williams K.H."/>
            <person name="Hubbard S.S."/>
            <person name="Banfield J.F."/>
        </authorList>
    </citation>
    <scope>NUCLEOTIDE SEQUENCE [LARGE SCALE GENOMIC DNA]</scope>
</reference>
<protein>
    <submittedName>
        <fullName evidence="1">Uncharacterized protein</fullName>
    </submittedName>
</protein>
<accession>A0A1F5NW04</accession>
<dbReference type="STRING" id="1817825.A2720_03275"/>